<dbReference type="RefSeq" id="WP_179424643.1">
    <property type="nucleotide sequence ID" value="NZ_BAAAMP010000001.1"/>
</dbReference>
<dbReference type="EMBL" id="JACWMT010000002">
    <property type="protein sequence ID" value="MBD1270784.1"/>
    <property type="molecule type" value="Genomic_DNA"/>
</dbReference>
<dbReference type="AlphaFoldDB" id="A0A8I0G0P6"/>
<organism evidence="1 4">
    <name type="scientific">Aeromicrobium tamlense</name>
    <dbReference type="NCBI Taxonomy" id="375541"/>
    <lineage>
        <taxon>Bacteria</taxon>
        <taxon>Bacillati</taxon>
        <taxon>Actinomycetota</taxon>
        <taxon>Actinomycetes</taxon>
        <taxon>Propionibacteriales</taxon>
        <taxon>Nocardioidaceae</taxon>
        <taxon>Aeromicrobium</taxon>
    </lineage>
</organism>
<protein>
    <submittedName>
        <fullName evidence="1">Uncharacterized protein</fullName>
    </submittedName>
</protein>
<proteinExistence type="predicted"/>
<evidence type="ECO:0000313" key="4">
    <source>
        <dbReference type="Proteomes" id="UP000659061"/>
    </source>
</evidence>
<reference evidence="2 3" key="1">
    <citation type="submission" date="2020-07" db="EMBL/GenBank/DDBJ databases">
        <title>Sequencing the genomes of 1000 actinobacteria strains.</title>
        <authorList>
            <person name="Klenk H.-P."/>
        </authorList>
    </citation>
    <scope>NUCLEOTIDE SEQUENCE [LARGE SCALE GENOMIC DNA]</scope>
    <source>
        <strain evidence="2 3">DSM 19087</strain>
    </source>
</reference>
<gene>
    <name evidence="2" type="ORF">BJ975_001551</name>
    <name evidence="1" type="ORF">IDH50_11120</name>
</gene>
<name>A0A8I0G0P6_9ACTN</name>
<dbReference type="Proteomes" id="UP000659061">
    <property type="component" value="Unassembled WGS sequence"/>
</dbReference>
<comment type="caution">
    <text evidence="1">The sequence shown here is derived from an EMBL/GenBank/DDBJ whole genome shotgun (WGS) entry which is preliminary data.</text>
</comment>
<evidence type="ECO:0000313" key="2">
    <source>
        <dbReference type="EMBL" id="NYI38176.1"/>
    </source>
</evidence>
<dbReference type="Proteomes" id="UP000587211">
    <property type="component" value="Unassembled WGS sequence"/>
</dbReference>
<reference evidence="1" key="2">
    <citation type="submission" date="2020-09" db="EMBL/GenBank/DDBJ databases">
        <title>Novel species in genus Aeromicrobium.</title>
        <authorList>
            <person name="Zhang G."/>
        </authorList>
    </citation>
    <scope>NUCLEOTIDE SEQUENCE</scope>
    <source>
        <strain evidence="1">SSW1-57</strain>
    </source>
</reference>
<dbReference type="EMBL" id="JACBZN010000001">
    <property type="protein sequence ID" value="NYI38176.1"/>
    <property type="molecule type" value="Genomic_DNA"/>
</dbReference>
<evidence type="ECO:0000313" key="1">
    <source>
        <dbReference type="EMBL" id="MBD1270784.1"/>
    </source>
</evidence>
<accession>A0A8I0G0P6</accession>
<sequence length="171" mass="18833">MRFDAEKTKVLVERFSSFRTTRGCAPPFEVLHPFMLLAGLEPQLLVAEFIQQKDDEPTLWNIASLDGSMVTVVSGVGPARDWYLELHRGFMRRDEPAAQVDARTFPLNSVTGVRVSQTQYWGPPQLLEANAGWVIEHDAGAFTLPGAGSDEAEEFAGIVLKTLKQRASSAG</sequence>
<keyword evidence="3" id="KW-1185">Reference proteome</keyword>
<evidence type="ECO:0000313" key="3">
    <source>
        <dbReference type="Proteomes" id="UP000587211"/>
    </source>
</evidence>